<keyword evidence="3" id="KW-1185">Reference proteome</keyword>
<gene>
    <name evidence="2" type="ORF">ACH4OY_26590</name>
</gene>
<comment type="caution">
    <text evidence="2">The sequence shown here is derived from an EMBL/GenBank/DDBJ whole genome shotgun (WGS) entry which is preliminary data.</text>
</comment>
<name>A0ABW7SW32_9ACTN</name>
<evidence type="ECO:0000256" key="1">
    <source>
        <dbReference type="SAM" id="Phobius"/>
    </source>
</evidence>
<evidence type="ECO:0000313" key="2">
    <source>
        <dbReference type="EMBL" id="MFI0796223.1"/>
    </source>
</evidence>
<reference evidence="2 3" key="1">
    <citation type="submission" date="2024-10" db="EMBL/GenBank/DDBJ databases">
        <title>The Natural Products Discovery Center: Release of the First 8490 Sequenced Strains for Exploring Actinobacteria Biosynthetic Diversity.</title>
        <authorList>
            <person name="Kalkreuter E."/>
            <person name="Kautsar S.A."/>
            <person name="Yang D."/>
            <person name="Bader C.D."/>
            <person name="Teijaro C.N."/>
            <person name="Fluegel L."/>
            <person name="Davis C.M."/>
            <person name="Simpson J.R."/>
            <person name="Lauterbach L."/>
            <person name="Steele A.D."/>
            <person name="Gui C."/>
            <person name="Meng S."/>
            <person name="Li G."/>
            <person name="Viehrig K."/>
            <person name="Ye F."/>
            <person name="Su P."/>
            <person name="Kiefer A.F."/>
            <person name="Nichols A."/>
            <person name="Cepeda A.J."/>
            <person name="Yan W."/>
            <person name="Fan B."/>
            <person name="Jiang Y."/>
            <person name="Adhikari A."/>
            <person name="Zheng C.-J."/>
            <person name="Schuster L."/>
            <person name="Cowan T.M."/>
            <person name="Smanski M.J."/>
            <person name="Chevrette M.G."/>
            <person name="De Carvalho L.P.S."/>
            <person name="Shen B."/>
        </authorList>
    </citation>
    <scope>NUCLEOTIDE SEQUENCE [LARGE SCALE GENOMIC DNA]</scope>
    <source>
        <strain evidence="2 3">NPDC021253</strain>
    </source>
</reference>
<protein>
    <recommendedName>
        <fullName evidence="4">HAF repeat-containing protein</fullName>
    </recommendedName>
</protein>
<organism evidence="2 3">
    <name type="scientific">Micromonospora rubida</name>
    <dbReference type="NCBI Taxonomy" id="2697657"/>
    <lineage>
        <taxon>Bacteria</taxon>
        <taxon>Bacillati</taxon>
        <taxon>Actinomycetota</taxon>
        <taxon>Actinomycetes</taxon>
        <taxon>Micromonosporales</taxon>
        <taxon>Micromonosporaceae</taxon>
        <taxon>Micromonospora</taxon>
    </lineage>
</organism>
<proteinExistence type="predicted"/>
<keyword evidence="1" id="KW-0472">Membrane</keyword>
<sequence length="418" mass="41909">MTGDTMGGGATRSDGEDRDSAVVRSLLATVDDVPAGRLTSSGLLARGRRVRRQRRSTATVAGVLLLGLATVGGIGLVDAGSSDQVAQSSSLPLPPGSTAARPAGCTVEALALPARATSGQVNDGSPSGRYLVGFTAVGGSLATPVRWDGTKLESIKIKGVGEAHGVNDSGMVVGEGQRTSGGPSYAWAYVGGKVVELPVPPGYVGAEANAVNARGDVAGMMYTSDGTAAVVWRGVGASPRADVLSVSRGAVASGISDAGVVVGELGGVNGAPYQWDANGQGSQLPRAAGTVGGGAHGVRGGWAYGLVFRDPKNVPATPNANEAQRPTVVDPNESVLWNLATSQATVLKDRVGAVNTRGAAVVNHTVDRTAALRDPAGTVRELPGLTNGAHVYAYALNDAGTLAAGTSGSAAVRWQCVN</sequence>
<keyword evidence="1" id="KW-0812">Transmembrane</keyword>
<dbReference type="RefSeq" id="WP_396684140.1">
    <property type="nucleotide sequence ID" value="NZ_JBIRPU010000025.1"/>
</dbReference>
<dbReference type="Proteomes" id="UP001611075">
    <property type="component" value="Unassembled WGS sequence"/>
</dbReference>
<keyword evidence="1" id="KW-1133">Transmembrane helix</keyword>
<dbReference type="EMBL" id="JBIRPU010000025">
    <property type="protein sequence ID" value="MFI0796223.1"/>
    <property type="molecule type" value="Genomic_DNA"/>
</dbReference>
<feature type="transmembrane region" description="Helical" evidence="1">
    <location>
        <begin position="58"/>
        <end position="77"/>
    </location>
</feature>
<evidence type="ECO:0000313" key="3">
    <source>
        <dbReference type="Proteomes" id="UP001611075"/>
    </source>
</evidence>
<evidence type="ECO:0008006" key="4">
    <source>
        <dbReference type="Google" id="ProtNLM"/>
    </source>
</evidence>
<accession>A0ABW7SW32</accession>